<reference evidence="1 2" key="1">
    <citation type="submission" date="2018-07" db="EMBL/GenBank/DDBJ databases">
        <title>Genome sequence of Rhodococcus rhodnii ATCC 35071 from Rhodnius prolixus.</title>
        <authorList>
            <person name="Patel V."/>
            <person name="Vogel K.J."/>
        </authorList>
    </citation>
    <scope>NUCLEOTIDE SEQUENCE [LARGE SCALE GENOMIC DNA]</scope>
    <source>
        <strain evidence="1 2">ATCC 35071</strain>
    </source>
</reference>
<evidence type="ECO:0000313" key="2">
    <source>
        <dbReference type="Proteomes" id="UP000471120"/>
    </source>
</evidence>
<dbReference type="GO" id="GO:0009306">
    <property type="term" value="P:protein secretion"/>
    <property type="evidence" value="ECO:0007669"/>
    <property type="project" value="InterPro"/>
</dbReference>
<proteinExistence type="predicted"/>
<protein>
    <recommendedName>
        <fullName evidence="3">ESX-1 secretion-associated protein</fullName>
    </recommendedName>
</protein>
<dbReference type="RefSeq" id="WP_010839270.1">
    <property type="nucleotide sequence ID" value="NZ_QRCM01000001.1"/>
</dbReference>
<dbReference type="AlphaFoldDB" id="A0A6P2CCP6"/>
<dbReference type="Proteomes" id="UP000471120">
    <property type="component" value="Unassembled WGS sequence"/>
</dbReference>
<dbReference type="EMBL" id="QRCM01000001">
    <property type="protein sequence ID" value="TXG90534.1"/>
    <property type="molecule type" value="Genomic_DNA"/>
</dbReference>
<dbReference type="Pfam" id="PF10824">
    <property type="entry name" value="T7SS_ESX_EspC"/>
    <property type="match status" value="1"/>
</dbReference>
<accession>A0A6P2CCP6</accession>
<organism evidence="1 2">
    <name type="scientific">Rhodococcus rhodnii</name>
    <dbReference type="NCBI Taxonomy" id="38312"/>
    <lineage>
        <taxon>Bacteria</taxon>
        <taxon>Bacillati</taxon>
        <taxon>Actinomycetota</taxon>
        <taxon>Actinomycetes</taxon>
        <taxon>Mycobacteriales</taxon>
        <taxon>Nocardiaceae</taxon>
        <taxon>Rhodococcus</taxon>
    </lineage>
</organism>
<evidence type="ECO:0008006" key="3">
    <source>
        <dbReference type="Google" id="ProtNLM"/>
    </source>
</evidence>
<gene>
    <name evidence="1" type="ORF">DW322_10245</name>
</gene>
<comment type="caution">
    <text evidence="1">The sequence shown here is derived from an EMBL/GenBank/DDBJ whole genome shotgun (WGS) entry which is preliminary data.</text>
</comment>
<name>A0A6P2CCP6_9NOCA</name>
<sequence>MTDLDVDTGAVADFSAAAAAVAGDLLGAAATAAAAGPALLGPVFGLVGGDFVAAFAAAHADHVCSIERLSAVFSGVSAAADASVSAYTGTDDATATALSGTAALSATMEV</sequence>
<dbReference type="InterPro" id="IPR022536">
    <property type="entry name" value="EspC"/>
</dbReference>
<evidence type="ECO:0000313" key="1">
    <source>
        <dbReference type="EMBL" id="TXG90534.1"/>
    </source>
</evidence>